<dbReference type="EMBL" id="JAPZBR010000006">
    <property type="protein sequence ID" value="KAJ5350369.1"/>
    <property type="molecule type" value="Genomic_DNA"/>
</dbReference>
<sequence length="372" mass="41463">MAQTAMSRLFLQSSVRQSILRPAQVRNYGSNAVIPSFTSTPSTELNAALQRFREEVFIPYGLPVRQQKSVFKPKYAKQLEHEPVVVKISETEEYTLTPKKRHELPSKKEAMEVLHMMVSTGEFGNLPAFLAGLKMSGYAVSSNRWEYIIRKASYAGKLPIIAEVARRGPATGLSLADKNIARVLFFELHQTASRASFEGEQTAQALKLAEDFAFMMNQEFHSTKDVTTDPKCQPFVIGTLLELACAKSMDKNAPSEKELAPSAKIGFRIRDYAKKLDASWSLLNQDVEASTLPELVVSIQENLAVYNGLLLAPQTRKAAEESKTFESRALKLQKTLIPQLQRVKNSQLTSDLVSQQLLRKAPQAKAEAKVEA</sequence>
<protein>
    <submittedName>
        <fullName evidence="1">Uncharacterized protein</fullName>
    </submittedName>
</protein>
<keyword evidence="2" id="KW-1185">Reference proteome</keyword>
<organism evidence="1 2">
    <name type="scientific">Penicillium brevicompactum</name>
    <dbReference type="NCBI Taxonomy" id="5074"/>
    <lineage>
        <taxon>Eukaryota</taxon>
        <taxon>Fungi</taxon>
        <taxon>Dikarya</taxon>
        <taxon>Ascomycota</taxon>
        <taxon>Pezizomycotina</taxon>
        <taxon>Eurotiomycetes</taxon>
        <taxon>Eurotiomycetidae</taxon>
        <taxon>Eurotiales</taxon>
        <taxon>Aspergillaceae</taxon>
        <taxon>Penicillium</taxon>
    </lineage>
</organism>
<accession>A0A9W9R0P5</accession>
<evidence type="ECO:0000313" key="1">
    <source>
        <dbReference type="EMBL" id="KAJ5350369.1"/>
    </source>
</evidence>
<dbReference type="AlphaFoldDB" id="A0A9W9R0P5"/>
<dbReference type="Proteomes" id="UP001148299">
    <property type="component" value="Unassembled WGS sequence"/>
</dbReference>
<proteinExistence type="predicted"/>
<gene>
    <name evidence="1" type="ORF">N7541_008096</name>
</gene>
<comment type="caution">
    <text evidence="1">The sequence shown here is derived from an EMBL/GenBank/DDBJ whole genome shotgun (WGS) entry which is preliminary data.</text>
</comment>
<reference evidence="1" key="2">
    <citation type="journal article" date="2023" name="IMA Fungus">
        <title>Comparative genomic study of the Penicillium genus elucidates a diverse pangenome and 15 lateral gene transfer events.</title>
        <authorList>
            <person name="Petersen C."/>
            <person name="Sorensen T."/>
            <person name="Nielsen M.R."/>
            <person name="Sondergaard T.E."/>
            <person name="Sorensen J.L."/>
            <person name="Fitzpatrick D.A."/>
            <person name="Frisvad J.C."/>
            <person name="Nielsen K.L."/>
        </authorList>
    </citation>
    <scope>NUCLEOTIDE SEQUENCE</scope>
    <source>
        <strain evidence="1">IBT 35675</strain>
    </source>
</reference>
<reference evidence="1" key="1">
    <citation type="submission" date="2022-12" db="EMBL/GenBank/DDBJ databases">
        <authorList>
            <person name="Petersen C."/>
        </authorList>
    </citation>
    <scope>NUCLEOTIDE SEQUENCE</scope>
    <source>
        <strain evidence="1">IBT 35675</strain>
    </source>
</reference>
<name>A0A9W9R0P5_PENBR</name>
<evidence type="ECO:0000313" key="2">
    <source>
        <dbReference type="Proteomes" id="UP001148299"/>
    </source>
</evidence>